<dbReference type="InterPro" id="IPR001387">
    <property type="entry name" value="Cro/C1-type_HTH"/>
</dbReference>
<evidence type="ECO:0000313" key="5">
    <source>
        <dbReference type="Proteomes" id="UP000240988"/>
    </source>
</evidence>
<dbReference type="EMBL" id="FUFA01000002">
    <property type="protein sequence ID" value="SPM33696.1"/>
    <property type="molecule type" value="Genomic_DNA"/>
</dbReference>
<dbReference type="CDD" id="cd00093">
    <property type="entry name" value="HTH_XRE"/>
    <property type="match status" value="1"/>
</dbReference>
<dbReference type="InterPro" id="IPR013430">
    <property type="entry name" value="Toxin_antidote_HigA"/>
</dbReference>
<keyword evidence="2" id="KW-0238">DNA-binding</keyword>
<dbReference type="GO" id="GO:0003677">
    <property type="term" value="F:DNA binding"/>
    <property type="evidence" value="ECO:0007669"/>
    <property type="project" value="UniProtKB-KW"/>
</dbReference>
<comment type="similarity">
    <text evidence="1">Belongs to the short-chain fatty acyl-CoA assimilation regulator (ScfR) family.</text>
</comment>
<evidence type="ECO:0000259" key="3">
    <source>
        <dbReference type="PROSITE" id="PS50943"/>
    </source>
</evidence>
<accession>A0A2U3NQ98</accession>
<evidence type="ECO:0000256" key="1">
    <source>
        <dbReference type="ARBA" id="ARBA00007227"/>
    </source>
</evidence>
<reference evidence="4 5" key="1">
    <citation type="submission" date="2017-01" db="EMBL/GenBank/DDBJ databases">
        <authorList>
            <consortium name="Urmite Genomes"/>
        </authorList>
    </citation>
    <scope>NUCLEOTIDE SEQUENCE [LARGE SCALE GENOMIC DNA]</scope>
    <source>
        <strain evidence="4 5">AB57</strain>
    </source>
</reference>
<dbReference type="RefSeq" id="WP_077087018.1">
    <property type="nucleotide sequence ID" value="NZ_LT721901.1"/>
</dbReference>
<dbReference type="Pfam" id="PF01381">
    <property type="entry name" value="HTH_3"/>
    <property type="match status" value="1"/>
</dbReference>
<dbReference type="AlphaFoldDB" id="A0A2U3NQ98"/>
<dbReference type="SUPFAM" id="SSF47413">
    <property type="entry name" value="lambda repressor-like DNA-binding domains"/>
    <property type="match status" value="1"/>
</dbReference>
<dbReference type="Gene3D" id="1.10.10.2910">
    <property type="match status" value="1"/>
</dbReference>
<dbReference type="Pfam" id="PF06114">
    <property type="entry name" value="Peptidase_M78"/>
    <property type="match status" value="1"/>
</dbReference>
<dbReference type="Proteomes" id="UP000240988">
    <property type="component" value="Unassembled WGS sequence"/>
</dbReference>
<dbReference type="NCBIfam" id="TIGR02607">
    <property type="entry name" value="antidote_HigA"/>
    <property type="match status" value="1"/>
</dbReference>
<dbReference type="PANTHER" id="PTHR36924">
    <property type="entry name" value="ANTITOXIN HIGA-1"/>
    <property type="match status" value="1"/>
</dbReference>
<protein>
    <submittedName>
        <fullName evidence="4">Toxin-antitoxin system, toxin component</fullName>
    </submittedName>
</protein>
<dbReference type="PANTHER" id="PTHR36924:SF1">
    <property type="entry name" value="ANTITOXIN HIGA-1"/>
    <property type="match status" value="1"/>
</dbReference>
<evidence type="ECO:0000313" key="4">
    <source>
        <dbReference type="EMBL" id="SPM33696.1"/>
    </source>
</evidence>
<evidence type="ECO:0000256" key="2">
    <source>
        <dbReference type="ARBA" id="ARBA00023125"/>
    </source>
</evidence>
<dbReference type="STRING" id="1841860.GCA_900157375_01501"/>
<proteinExistence type="inferred from homology"/>
<feature type="domain" description="HTH cro/C1-type" evidence="3">
    <location>
        <begin position="33"/>
        <end position="87"/>
    </location>
</feature>
<sequence length="385" mass="43249">MAPTRIQSTDDGASDSAPVRYIPTEVLAPGETLRETLDALDMSQAQLAQRTGMSTKHVNQILRGHAALTHDTAILLERTTGVAAKFWNNLEAQYRDHLAREHERQSLASQHEWLKRMPLAALRKLRLITATARDPGAQLQQVFQFFGVSSIDSWQQVWAEPAAAFLQSAAFDADAGAVAAWLRLGELEAARIDCQPFDRTGLRELLPTLRSLTVLEPQRFWPELRRLCASVGVAVVVVAEVPGARASGATRWISPNKAIVQLSNRGRRNDKFWFAFFHEIGHVLLHGKREVFVENKIGYDGGRIRQEAEANDFAGNLLIPLEFLPALGRVRSARDVRELAERLEISPAIIAGRIQRDRDDYRFGLNQDLFDKFEIVRRSDSRESD</sequence>
<dbReference type="InterPro" id="IPR010359">
    <property type="entry name" value="IrrE_HExxH"/>
</dbReference>
<organism evidence="4 5">
    <name type="scientific">Mycobacterium rhizamassiliense</name>
    <dbReference type="NCBI Taxonomy" id="1841860"/>
    <lineage>
        <taxon>Bacteria</taxon>
        <taxon>Bacillati</taxon>
        <taxon>Actinomycetota</taxon>
        <taxon>Actinomycetes</taxon>
        <taxon>Mycobacteriales</taxon>
        <taxon>Mycobacteriaceae</taxon>
        <taxon>Mycobacterium</taxon>
    </lineage>
</organism>
<keyword evidence="5" id="KW-1185">Reference proteome</keyword>
<dbReference type="Gene3D" id="1.10.260.40">
    <property type="entry name" value="lambda repressor-like DNA-binding domains"/>
    <property type="match status" value="1"/>
</dbReference>
<dbReference type="InterPro" id="IPR010982">
    <property type="entry name" value="Lambda_DNA-bd_dom_sf"/>
</dbReference>
<dbReference type="PROSITE" id="PS50943">
    <property type="entry name" value="HTH_CROC1"/>
    <property type="match status" value="1"/>
</dbReference>
<name>A0A2U3NQ98_9MYCO</name>
<dbReference type="SMART" id="SM00530">
    <property type="entry name" value="HTH_XRE"/>
    <property type="match status" value="1"/>
</dbReference>
<gene>
    <name evidence="4" type="ORF">MRAB57_1500</name>
</gene>